<evidence type="ECO:0000313" key="15">
    <source>
        <dbReference type="EMBL" id="CAL1125358.1"/>
    </source>
</evidence>
<evidence type="ECO:0000256" key="5">
    <source>
        <dbReference type="ARBA" id="ARBA00022430"/>
    </source>
</evidence>
<evidence type="ECO:0000256" key="2">
    <source>
        <dbReference type="ARBA" id="ARBA00009396"/>
    </source>
</evidence>
<dbReference type="SMART" id="SM00644">
    <property type="entry name" value="Ami_2"/>
    <property type="match status" value="1"/>
</dbReference>
<name>A0A9P1BEH2_9DINO</name>
<dbReference type="InterPro" id="IPR029058">
    <property type="entry name" value="AB_hydrolase_fold"/>
</dbReference>
<evidence type="ECO:0000256" key="6">
    <source>
        <dbReference type="ARBA" id="ARBA00022605"/>
    </source>
</evidence>
<dbReference type="Pfam" id="PF22617">
    <property type="entry name" value="HCS_D2"/>
    <property type="match status" value="1"/>
</dbReference>
<dbReference type="SUPFAM" id="SSF55846">
    <property type="entry name" value="N-acetylmuramoyl-L-alanine amidase-like"/>
    <property type="match status" value="1"/>
</dbReference>
<dbReference type="EC" id="2.3.3.13" evidence="3"/>
<evidence type="ECO:0000256" key="12">
    <source>
        <dbReference type="ARBA" id="ARBA00049258"/>
    </source>
</evidence>
<evidence type="ECO:0000313" key="16">
    <source>
        <dbReference type="Proteomes" id="UP001152797"/>
    </source>
</evidence>
<dbReference type="Pfam" id="PF02230">
    <property type="entry name" value="Abhydrolase_2"/>
    <property type="match status" value="1"/>
</dbReference>
<dbReference type="HAMAP" id="MF_00487">
    <property type="entry name" value="Malate_dehydrog_3"/>
    <property type="match status" value="1"/>
</dbReference>
<keyword evidence="5" id="KW-0432">Leucine biosynthesis</keyword>
<keyword evidence="8" id="KW-0479">Metal-binding</keyword>
<dbReference type="EMBL" id="CAMXCT030000001">
    <property type="protein sequence ID" value="CAL4759295.1"/>
    <property type="molecule type" value="Genomic_DNA"/>
</dbReference>
<dbReference type="FunFam" id="3.40.50.720:FF:000018">
    <property type="entry name" value="Malate dehydrogenase"/>
    <property type="match status" value="1"/>
</dbReference>
<comment type="pathway">
    <text evidence="1">Amino-acid biosynthesis; L-leucine biosynthesis; L-leucine from 3-methyl-2-oxobutanoate: step 1/4.</text>
</comment>
<keyword evidence="11" id="KW-0100">Branched-chain amino acid biosynthesis</keyword>
<evidence type="ECO:0000256" key="11">
    <source>
        <dbReference type="ARBA" id="ARBA00023304"/>
    </source>
</evidence>
<evidence type="ECO:0000256" key="4">
    <source>
        <dbReference type="ARBA" id="ARBA00016495"/>
    </source>
</evidence>
<keyword evidence="9" id="KW-0560">Oxidoreductase</keyword>
<dbReference type="PROSITE" id="PS00816">
    <property type="entry name" value="AIPM_HOMOCIT_SYNTH_2"/>
    <property type="match status" value="1"/>
</dbReference>
<dbReference type="InterPro" id="IPR001236">
    <property type="entry name" value="Lactate/malate_DH_N"/>
</dbReference>
<reference evidence="14" key="1">
    <citation type="submission" date="2022-10" db="EMBL/GenBank/DDBJ databases">
        <authorList>
            <person name="Chen Y."/>
            <person name="Dougan E. K."/>
            <person name="Chan C."/>
            <person name="Rhodes N."/>
            <person name="Thang M."/>
        </authorList>
    </citation>
    <scope>NUCLEOTIDE SEQUENCE</scope>
</reference>
<proteinExistence type="inferred from homology"/>
<dbReference type="SUPFAM" id="SSF56327">
    <property type="entry name" value="LDH C-terminal domain-like"/>
    <property type="match status" value="1"/>
</dbReference>
<dbReference type="InterPro" id="IPR002502">
    <property type="entry name" value="Amidase_domain"/>
</dbReference>
<dbReference type="GO" id="GO:0003852">
    <property type="term" value="F:2-isopropylmalate synthase activity"/>
    <property type="evidence" value="ECO:0007669"/>
    <property type="project" value="UniProtKB-EC"/>
</dbReference>
<reference evidence="15" key="2">
    <citation type="submission" date="2024-04" db="EMBL/GenBank/DDBJ databases">
        <authorList>
            <person name="Chen Y."/>
            <person name="Shah S."/>
            <person name="Dougan E. K."/>
            <person name="Thang M."/>
            <person name="Chan C."/>
        </authorList>
    </citation>
    <scope>NUCLEOTIDE SEQUENCE [LARGE SCALE GENOMIC DNA]</scope>
</reference>
<dbReference type="GO" id="GO:0008270">
    <property type="term" value="F:zinc ion binding"/>
    <property type="evidence" value="ECO:0007669"/>
    <property type="project" value="InterPro"/>
</dbReference>
<dbReference type="PRINTS" id="PR00086">
    <property type="entry name" value="LLDHDRGNASE"/>
</dbReference>
<dbReference type="GO" id="GO:0004459">
    <property type="term" value="F:L-lactate dehydrogenase (NAD+) activity"/>
    <property type="evidence" value="ECO:0007669"/>
    <property type="project" value="UniProtKB-EC"/>
</dbReference>
<dbReference type="EMBL" id="CAMXCT020000001">
    <property type="protein sequence ID" value="CAL1125358.1"/>
    <property type="molecule type" value="Genomic_DNA"/>
</dbReference>
<keyword evidence="10" id="KW-0520">NAD</keyword>
<dbReference type="Gene3D" id="3.90.110.10">
    <property type="entry name" value="Lactate dehydrogenase/glycoside hydrolase, family 4, C-terminal"/>
    <property type="match status" value="1"/>
</dbReference>
<dbReference type="PROSITE" id="PS00815">
    <property type="entry name" value="AIPM_HOMOCIT_SYNTH_1"/>
    <property type="match status" value="1"/>
</dbReference>
<dbReference type="SUPFAM" id="SSF51735">
    <property type="entry name" value="NAD(P)-binding Rossmann-fold domains"/>
    <property type="match status" value="1"/>
</dbReference>
<dbReference type="Gene3D" id="3.20.20.70">
    <property type="entry name" value="Aldolase class I"/>
    <property type="match status" value="1"/>
</dbReference>
<dbReference type="SMART" id="SM00917">
    <property type="entry name" value="LeuA_dimer"/>
    <property type="match status" value="1"/>
</dbReference>
<dbReference type="InterPro" id="IPR029063">
    <property type="entry name" value="SAM-dependent_MTases_sf"/>
</dbReference>
<dbReference type="Pfam" id="PF01510">
    <property type="entry name" value="Amidase_2"/>
    <property type="match status" value="1"/>
</dbReference>
<dbReference type="InterPro" id="IPR003140">
    <property type="entry name" value="PLipase/COase/thioEstase"/>
</dbReference>
<dbReference type="Pfam" id="PF00682">
    <property type="entry name" value="HMGL-like"/>
    <property type="match status" value="1"/>
</dbReference>
<dbReference type="Gene3D" id="1.10.238.260">
    <property type="match status" value="1"/>
</dbReference>
<dbReference type="SUPFAM" id="SSF110921">
    <property type="entry name" value="2-isopropylmalate synthase LeuA, allosteric (dimerisation) domain"/>
    <property type="match status" value="1"/>
</dbReference>
<dbReference type="SUPFAM" id="SSF51569">
    <property type="entry name" value="Aldolase"/>
    <property type="match status" value="1"/>
</dbReference>
<dbReference type="FunFam" id="3.30.160.270:FF:000003">
    <property type="entry name" value="2-isopropylmalate synthase"/>
    <property type="match status" value="1"/>
</dbReference>
<comment type="similarity">
    <text evidence="2">Belongs to the alpha-IPM synthase/homocitrate synthase family. LeuA type 1 subfamily.</text>
</comment>
<dbReference type="InterPro" id="IPR054691">
    <property type="entry name" value="LeuA/HCS_post-cat"/>
</dbReference>
<dbReference type="HAMAP" id="MF_01025">
    <property type="entry name" value="LeuA_type1"/>
    <property type="match status" value="1"/>
</dbReference>
<dbReference type="SMART" id="SM00701">
    <property type="entry name" value="PGRP"/>
    <property type="match status" value="1"/>
</dbReference>
<dbReference type="InterPro" id="IPR000891">
    <property type="entry name" value="PYR_CT"/>
</dbReference>
<dbReference type="Gene3D" id="3.40.50.150">
    <property type="entry name" value="Vaccinia Virus protein VP39"/>
    <property type="match status" value="1"/>
</dbReference>
<evidence type="ECO:0000256" key="3">
    <source>
        <dbReference type="ARBA" id="ARBA00012973"/>
    </source>
</evidence>
<comment type="catalytic activity">
    <reaction evidence="12">
        <text>(S)-lactate + NAD(+) = pyruvate + NADH + H(+)</text>
        <dbReference type="Rhea" id="RHEA:23444"/>
        <dbReference type="ChEBI" id="CHEBI:15361"/>
        <dbReference type="ChEBI" id="CHEBI:15378"/>
        <dbReference type="ChEBI" id="CHEBI:16651"/>
        <dbReference type="ChEBI" id="CHEBI:57540"/>
        <dbReference type="ChEBI" id="CHEBI:57945"/>
        <dbReference type="EC" id="1.1.1.27"/>
    </reaction>
</comment>
<evidence type="ECO:0000256" key="10">
    <source>
        <dbReference type="ARBA" id="ARBA00023027"/>
    </source>
</evidence>
<dbReference type="NCBIfam" id="NF002087">
    <property type="entry name" value="PRK00915.1-4"/>
    <property type="match status" value="1"/>
</dbReference>
<organism evidence="14">
    <name type="scientific">Cladocopium goreaui</name>
    <dbReference type="NCBI Taxonomy" id="2562237"/>
    <lineage>
        <taxon>Eukaryota</taxon>
        <taxon>Sar</taxon>
        <taxon>Alveolata</taxon>
        <taxon>Dinophyceae</taxon>
        <taxon>Suessiales</taxon>
        <taxon>Symbiodiniaceae</taxon>
        <taxon>Cladocopium</taxon>
    </lineage>
</organism>
<dbReference type="NCBIfam" id="NF004863">
    <property type="entry name" value="PRK06223.1"/>
    <property type="match status" value="1"/>
</dbReference>
<dbReference type="FunFam" id="3.90.110.10:FF:000004">
    <property type="entry name" value="Malate dehydrogenase"/>
    <property type="match status" value="1"/>
</dbReference>
<dbReference type="InterPro" id="IPR013785">
    <property type="entry name" value="Aldolase_TIM"/>
</dbReference>
<evidence type="ECO:0000313" key="14">
    <source>
        <dbReference type="EMBL" id="CAI3971983.1"/>
    </source>
</evidence>
<dbReference type="FunFam" id="1.10.238.260:FF:000001">
    <property type="entry name" value="2-isopropylmalate synthase"/>
    <property type="match status" value="1"/>
</dbReference>
<dbReference type="CDD" id="cd06583">
    <property type="entry name" value="PGRP"/>
    <property type="match status" value="1"/>
</dbReference>
<dbReference type="GO" id="GO:0008745">
    <property type="term" value="F:N-acetylmuramoyl-L-alanine amidase activity"/>
    <property type="evidence" value="ECO:0007669"/>
    <property type="project" value="InterPro"/>
</dbReference>
<dbReference type="InterPro" id="IPR015955">
    <property type="entry name" value="Lactate_DH/Glyco_Ohase_4_C"/>
</dbReference>
<dbReference type="OrthoDB" id="4069699at2759"/>
<keyword evidence="16" id="KW-1185">Reference proteome</keyword>
<dbReference type="SUPFAM" id="SSF53335">
    <property type="entry name" value="S-adenosyl-L-methionine-dependent methyltransferases"/>
    <property type="match status" value="1"/>
</dbReference>
<dbReference type="InterPro" id="IPR036505">
    <property type="entry name" value="Amidase/PGRP_sf"/>
</dbReference>
<protein>
    <recommendedName>
        <fullName evidence="4">L-lactate dehydrogenase</fullName>
        <ecNumber evidence="3">2.3.3.13</ecNumber>
    </recommendedName>
</protein>
<dbReference type="Gene3D" id="3.40.50.1820">
    <property type="entry name" value="alpha/beta hydrolase"/>
    <property type="match status" value="1"/>
</dbReference>
<dbReference type="InterPro" id="IPR013709">
    <property type="entry name" value="2-isopropylmalate_synth_dimer"/>
</dbReference>
<gene>
    <name evidence="14" type="ORF">C1SCF055_LOCUS573</name>
</gene>
<dbReference type="GO" id="GO:0009098">
    <property type="term" value="P:L-leucine biosynthetic process"/>
    <property type="evidence" value="ECO:0007669"/>
    <property type="project" value="UniProtKB-KW"/>
</dbReference>
<dbReference type="Pfam" id="PF00056">
    <property type="entry name" value="Ldh_1_N"/>
    <property type="match status" value="1"/>
</dbReference>
<dbReference type="InterPro" id="IPR002034">
    <property type="entry name" value="AIPM/Hcit_synth_CS"/>
</dbReference>
<dbReference type="NCBIfam" id="TIGR00973">
    <property type="entry name" value="leuA_bact"/>
    <property type="match status" value="1"/>
</dbReference>
<dbReference type="InterPro" id="IPR006619">
    <property type="entry name" value="PGRP_domain_met/bac"/>
</dbReference>
<dbReference type="SUPFAM" id="SSF53474">
    <property type="entry name" value="alpha/beta-Hydrolases"/>
    <property type="match status" value="1"/>
</dbReference>
<accession>A0A9P1BEH2</accession>
<dbReference type="Gene3D" id="3.30.160.270">
    <property type="match status" value="1"/>
</dbReference>
<dbReference type="NCBIfam" id="NF002086">
    <property type="entry name" value="PRK00915.1-3"/>
    <property type="match status" value="1"/>
</dbReference>
<dbReference type="InterPro" id="IPR001557">
    <property type="entry name" value="L-lactate/malate_DH"/>
</dbReference>
<evidence type="ECO:0000256" key="8">
    <source>
        <dbReference type="ARBA" id="ARBA00022723"/>
    </source>
</evidence>
<dbReference type="NCBIfam" id="TIGR01763">
    <property type="entry name" value="MalateDH_bact"/>
    <property type="match status" value="1"/>
</dbReference>
<dbReference type="InterPro" id="IPR005671">
    <property type="entry name" value="LeuA_bact_synth"/>
</dbReference>
<evidence type="ECO:0000256" key="9">
    <source>
        <dbReference type="ARBA" id="ARBA00023002"/>
    </source>
</evidence>
<keyword evidence="7" id="KW-0808">Transferase</keyword>
<dbReference type="Pfam" id="PF08502">
    <property type="entry name" value="LeuA_dimer"/>
    <property type="match status" value="1"/>
</dbReference>
<dbReference type="Proteomes" id="UP001152797">
    <property type="component" value="Unassembled WGS sequence"/>
</dbReference>
<dbReference type="CDD" id="cd07940">
    <property type="entry name" value="DRE_TIM_IPMS"/>
    <property type="match status" value="1"/>
</dbReference>
<dbReference type="FunFam" id="3.20.20.70:FF:000010">
    <property type="entry name" value="2-isopropylmalate synthase"/>
    <property type="match status" value="1"/>
</dbReference>
<evidence type="ECO:0000259" key="13">
    <source>
        <dbReference type="PROSITE" id="PS50991"/>
    </source>
</evidence>
<evidence type="ECO:0000256" key="1">
    <source>
        <dbReference type="ARBA" id="ARBA00004689"/>
    </source>
</evidence>
<evidence type="ECO:0000256" key="7">
    <source>
        <dbReference type="ARBA" id="ARBA00022679"/>
    </source>
</evidence>
<dbReference type="Gene3D" id="3.40.50.720">
    <property type="entry name" value="NAD(P)-binding Rossmann-like Domain"/>
    <property type="match status" value="1"/>
</dbReference>
<dbReference type="CDD" id="cd01339">
    <property type="entry name" value="LDH-like_MDH"/>
    <property type="match status" value="1"/>
</dbReference>
<dbReference type="InterPro" id="IPR036230">
    <property type="entry name" value="LeuA_allosteric_dom_sf"/>
</dbReference>
<dbReference type="PROSITE" id="PS50991">
    <property type="entry name" value="PYR_CT"/>
    <property type="match status" value="1"/>
</dbReference>
<dbReference type="EMBL" id="CAMXCT010000001">
    <property type="protein sequence ID" value="CAI3971983.1"/>
    <property type="molecule type" value="Genomic_DNA"/>
</dbReference>
<dbReference type="PANTHER" id="PTHR10277:SF9">
    <property type="entry name" value="2-ISOPROPYLMALATE SYNTHASE 1, CHLOROPLASTIC-RELATED"/>
    <property type="match status" value="1"/>
</dbReference>
<dbReference type="GO" id="GO:0010177">
    <property type="term" value="F:methylthioalkylmalate synthase activity"/>
    <property type="evidence" value="ECO:0007669"/>
    <property type="project" value="UniProtKB-ARBA"/>
</dbReference>
<dbReference type="InterPro" id="IPR022383">
    <property type="entry name" value="Lactate/malate_DH_C"/>
</dbReference>
<sequence length="1678" mass="182279">MATSVEPEFLKQCVYAPQGHRAFVGPPEKFDLIAASQFHLLSLLGLREEHRMLDIGCGSLRGGRLFITYLLPGHYYAIEPEQWLLDAGIEHELGRDMLQLKQPKFSNDAGFTLTVFRKQFDFLLAQSIFSHAAPSQVRRCLSQAKLTLSDNGIFAATYIPGMTSYEGESWVYPGPVEYTFDDLYRMAQSVDLACIPLDWVHPNGQRWVAFYHPTRRPPTLELPQAPRPAAVELVRCPEKPTETETRRLAKLRRKAQSLLRRFSHTHESERAGLCKPIADRGVVCRRERPLSSGKPNRGVDVMRRAKITIVGAGNVGATTAHWCAVAELGDIVLLDIPQTEDMPKGKALDLRQSSPIVGFDSDIVGTTDYADTAGSDVVVITAGRPRTPGMSRDDLLSVNAKIVAAVTTEVKNTSPDAIIIVVSNPLDAMVQRALQVSGFPPQRVLGQAGVLDTARYRTFLAMELGVSVEDISALLMGGHGDTMVPMPSCTSVGGIPITRLLDEKRLEEIVDRTRKGGAEIVGLLKTGSAYYAPAAASAQMVEAIVRDKKRVIPCAAYCDKEYGVGGYYVGVPVVLGSGGVEKIVELDLTEQEQADFNKSVDAVKELVAAMEYLRWEVGVTQKWTGLTAVIITFAAAISSAGFAGCVADSANPLPLLYGSKPMPLVGAQPFAASTAPIDLAAPKVERAEESTPPSQLPEVDAFPSALQPEQPLRGWTHIVFHHTATGGGDVEAIDSVHRERTDEAGNPWLGIGYHFVIGNGNGMPDGLVEPTFRWKEQLHGAHAGDRAHNETSIGICLVGDFEQGPPTERQLASLEQLVSMLRDQLDIPSERLLGHGELKATACPGRFFPLEEVIALSDKKHSPEGNAVPLEPTVEQAVYSTDETRNPSAVFAPLHYEPNYAYPLLVWLHGPQDNETQLRRIMPTVSMRNYVAVSPRGITPMHRGKRKAPLATWDTSPESLATASARVFESIEKACVRFNVAPHRVFLAGFDRGGSMAFRIALAHPRRFAGVLSLGGGLPVGGPLLSRLSEVRSLPVFFASGKDSEDCPPERVCSDLRLFHSAGMDVTLRQYPCGQELTAQMLTDMDRWMMDLVTQGVLSPWGSFFGRRSDEISLHNDGHSVVECGNGPVATRAGQGPAVGVAVVPHHSHSKHITRRSIPMSQPRNITIFDTTLRDGEQSPGASMNHNEKLEIAQALVDLGVDVIEAGFPIASRGDFDAVKAISESIKGAVICGLARCNDADIDRAWEALQHAERSRIHVFLATSAIHREFKLKMDKEEIIARAVAGVRRAKGYCDDIEFSPEDAARTELDFLCEVVEAAIDAGATTVNIPDTVGYATPAHMHRHIATLVERVPNIDKAVISVHCHNDLGLAVANSLAAVEAGAGQIECTVNGIGERAGNCSLEEIVMALRTRGDHYNADTGINTKRLVPTSRLVSNITGMQVQRNKAIVGRNAFAHEAGIHQDGMLKERTTYEIMRPEDVGFAKTDLVLGKHSGRAALVDRAKSLGYHLTDEQVKVVFEQLKDLADKKKEIYDSDLTALIEQEMRDVSQVWTFVSHHIEASSGATPKASLVVRRGEEELTAEVASGDGPIDAIFLAIEQVTGIQVVCKDFQVHSVSMGKDAQGEVSVEVEYQGSLYRGRGVSTDSVEASAKAFLAAINRIAVNPKDAQASDVKASATV</sequence>
<feature type="domain" description="Pyruvate carboxyltransferase" evidence="13">
    <location>
        <begin position="1166"/>
        <end position="1428"/>
    </location>
</feature>
<dbReference type="GO" id="GO:0009253">
    <property type="term" value="P:peptidoglycan catabolic process"/>
    <property type="evidence" value="ECO:0007669"/>
    <property type="project" value="InterPro"/>
</dbReference>
<dbReference type="Pfam" id="PF02866">
    <property type="entry name" value="Ldh_1_C"/>
    <property type="match status" value="1"/>
</dbReference>
<comment type="caution">
    <text evidence="14">The sequence shown here is derived from an EMBL/GenBank/DDBJ whole genome shotgun (WGS) entry which is preliminary data.</text>
</comment>
<dbReference type="InterPro" id="IPR011275">
    <property type="entry name" value="Malate_DH_type3"/>
</dbReference>
<dbReference type="InterPro" id="IPR036291">
    <property type="entry name" value="NAD(P)-bd_dom_sf"/>
</dbReference>
<keyword evidence="6" id="KW-0028">Amino-acid biosynthesis</keyword>
<dbReference type="InterPro" id="IPR050073">
    <property type="entry name" value="2-IPM_HCS-like"/>
</dbReference>
<dbReference type="PANTHER" id="PTHR10277">
    <property type="entry name" value="HOMOCITRATE SYNTHASE-RELATED"/>
    <property type="match status" value="1"/>
</dbReference>
<dbReference type="Gene3D" id="3.40.80.10">
    <property type="entry name" value="Peptidoglycan recognition protein-like"/>
    <property type="match status" value="1"/>
</dbReference>